<reference evidence="9" key="1">
    <citation type="submission" date="2016-11" db="EMBL/GenBank/DDBJ databases">
        <title>The genome of Nicotiana attenuata.</title>
        <authorList>
            <person name="Xu S."/>
            <person name="Brockmoeller T."/>
            <person name="Gaquerel E."/>
            <person name="Navarro A."/>
            <person name="Kuhl H."/>
            <person name="Gase K."/>
            <person name="Ling Z."/>
            <person name="Zhou W."/>
            <person name="Kreitzer C."/>
            <person name="Stanke M."/>
            <person name="Tang H."/>
            <person name="Lyons E."/>
            <person name="Pandey P."/>
            <person name="Pandey S.P."/>
            <person name="Timmermann B."/>
            <person name="Baldwin I.T."/>
        </authorList>
    </citation>
    <scope>NUCLEOTIDE SEQUENCE [LARGE SCALE GENOMIC DNA]</scope>
    <source>
        <strain evidence="9">UT</strain>
    </source>
</reference>
<evidence type="ECO:0000256" key="6">
    <source>
        <dbReference type="ARBA" id="ARBA00022989"/>
    </source>
</evidence>
<comment type="similarity">
    <text evidence="2">Belongs to the GLUTAMINE DUMPER 1 (TC 9.B.60) family.</text>
</comment>
<comment type="caution">
    <text evidence="9">The sequence shown here is derived from an EMBL/GenBank/DDBJ whole genome shotgun (WGS) entry which is preliminary data.</text>
</comment>
<accession>A0A1J6JAA4</accession>
<evidence type="ECO:0000313" key="9">
    <source>
        <dbReference type="EMBL" id="OIT04121.1"/>
    </source>
</evidence>
<dbReference type="EMBL" id="MJEQ01037186">
    <property type="protein sequence ID" value="OIT04121.1"/>
    <property type="molecule type" value="Genomic_DNA"/>
</dbReference>
<dbReference type="InterPro" id="IPR040359">
    <property type="entry name" value="GDU"/>
</dbReference>
<keyword evidence="6 8" id="KW-1133">Transmembrane helix</keyword>
<keyword evidence="5" id="KW-0029">Amino-acid transport</keyword>
<evidence type="ECO:0000256" key="8">
    <source>
        <dbReference type="SAM" id="Phobius"/>
    </source>
</evidence>
<evidence type="ECO:0000256" key="1">
    <source>
        <dbReference type="ARBA" id="ARBA00004167"/>
    </source>
</evidence>
<keyword evidence="7 8" id="KW-0472">Membrane</keyword>
<evidence type="ECO:0000256" key="2">
    <source>
        <dbReference type="ARBA" id="ARBA00009977"/>
    </source>
</evidence>
<evidence type="ECO:0000256" key="5">
    <source>
        <dbReference type="ARBA" id="ARBA00022970"/>
    </source>
</evidence>
<feature type="transmembrane region" description="Helical" evidence="8">
    <location>
        <begin position="34"/>
        <end position="54"/>
    </location>
</feature>
<dbReference type="AlphaFoldDB" id="A0A1J6JAA4"/>
<evidence type="ECO:0000256" key="4">
    <source>
        <dbReference type="ARBA" id="ARBA00022692"/>
    </source>
</evidence>
<dbReference type="Proteomes" id="UP000187609">
    <property type="component" value="Unassembled WGS sequence"/>
</dbReference>
<organism evidence="9 10">
    <name type="scientific">Nicotiana attenuata</name>
    <name type="common">Coyote tobacco</name>
    <dbReference type="NCBI Taxonomy" id="49451"/>
    <lineage>
        <taxon>Eukaryota</taxon>
        <taxon>Viridiplantae</taxon>
        <taxon>Streptophyta</taxon>
        <taxon>Embryophyta</taxon>
        <taxon>Tracheophyta</taxon>
        <taxon>Spermatophyta</taxon>
        <taxon>Magnoliopsida</taxon>
        <taxon>eudicotyledons</taxon>
        <taxon>Gunneridae</taxon>
        <taxon>Pentapetalae</taxon>
        <taxon>asterids</taxon>
        <taxon>lamiids</taxon>
        <taxon>Solanales</taxon>
        <taxon>Solanaceae</taxon>
        <taxon>Nicotianoideae</taxon>
        <taxon>Nicotianeae</taxon>
        <taxon>Nicotiana</taxon>
    </lineage>
</organism>
<dbReference type="OMA" id="ILACSFH"/>
<evidence type="ECO:0000313" key="10">
    <source>
        <dbReference type="Proteomes" id="UP000187609"/>
    </source>
</evidence>
<gene>
    <name evidence="9" type="ORF">A4A49_23459</name>
</gene>
<sequence>MRAIATNSTSISSGNTMATNGSTSLLHWKSPLPYLFGSLALTLTLIAVALLFLACSYRKRSSSTATDEEKSAYCDHKTSASVEMTPKIVVIMAGDQKPTHLAIPLSSSSSQLEVTSERAG</sequence>
<dbReference type="GO" id="GO:0006865">
    <property type="term" value="P:amino acid transport"/>
    <property type="evidence" value="ECO:0007669"/>
    <property type="project" value="UniProtKB-KW"/>
</dbReference>
<keyword evidence="10" id="KW-1185">Reference proteome</keyword>
<dbReference type="GO" id="GO:0080143">
    <property type="term" value="P:regulation of amino acid export"/>
    <property type="evidence" value="ECO:0007669"/>
    <property type="project" value="InterPro"/>
</dbReference>
<dbReference type="STRING" id="49451.A0A1J6JAA4"/>
<dbReference type="PANTHER" id="PTHR33228:SF61">
    <property type="entry name" value="PROTEIN GLUTAMINE DUMPER 2-LIKE"/>
    <property type="match status" value="1"/>
</dbReference>
<evidence type="ECO:0000256" key="7">
    <source>
        <dbReference type="ARBA" id="ARBA00023136"/>
    </source>
</evidence>
<dbReference type="SMR" id="A0A1J6JAA4"/>
<proteinExistence type="inferred from homology"/>
<dbReference type="PANTHER" id="PTHR33228">
    <property type="entry name" value="PROTEIN GLUTAMINE DUMPER 4-RELATED"/>
    <property type="match status" value="1"/>
</dbReference>
<keyword evidence="3" id="KW-0813">Transport</keyword>
<evidence type="ECO:0000256" key="3">
    <source>
        <dbReference type="ARBA" id="ARBA00022448"/>
    </source>
</evidence>
<keyword evidence="4 8" id="KW-0812">Transmembrane</keyword>
<protein>
    <submittedName>
        <fullName evidence="9">Uncharacterized protein</fullName>
    </submittedName>
</protein>
<name>A0A1J6JAA4_NICAT</name>
<dbReference type="GO" id="GO:0016020">
    <property type="term" value="C:membrane"/>
    <property type="evidence" value="ECO:0007669"/>
    <property type="project" value="UniProtKB-SubCell"/>
</dbReference>
<dbReference type="Gramene" id="OIT04121">
    <property type="protein sequence ID" value="OIT04121"/>
    <property type="gene ID" value="A4A49_23459"/>
</dbReference>
<comment type="subcellular location">
    <subcellularLocation>
        <location evidence="1">Membrane</location>
        <topology evidence="1">Single-pass membrane protein</topology>
    </subcellularLocation>
</comment>